<feature type="domain" description="BT-3987-like N-terminal" evidence="7">
    <location>
        <begin position="212"/>
        <end position="299"/>
    </location>
</feature>
<organism evidence="8 9">
    <name type="scientific">Bacteroides thetaiotaomicron</name>
    <dbReference type="NCBI Taxonomy" id="818"/>
    <lineage>
        <taxon>Bacteria</taxon>
        <taxon>Pseudomonadati</taxon>
        <taxon>Bacteroidota</taxon>
        <taxon>Bacteroidia</taxon>
        <taxon>Bacteroidales</taxon>
        <taxon>Bacteroidaceae</taxon>
        <taxon>Bacteroides</taxon>
    </lineage>
</organism>
<evidence type="ECO:0000256" key="3">
    <source>
        <dbReference type="ARBA" id="ARBA00022801"/>
    </source>
</evidence>
<dbReference type="PROSITE" id="PS51257">
    <property type="entry name" value="PROKAR_LIPOPROTEIN"/>
    <property type="match status" value="1"/>
</dbReference>
<evidence type="ECO:0000256" key="4">
    <source>
        <dbReference type="ARBA" id="ARBA00023295"/>
    </source>
</evidence>
<comment type="similarity">
    <text evidence="2">Belongs to the glycosyl hydrolase 43 family.</text>
</comment>
<dbReference type="GO" id="GO:0005975">
    <property type="term" value="P:carbohydrate metabolic process"/>
    <property type="evidence" value="ECO:0007669"/>
    <property type="project" value="UniProtKB-ARBA"/>
</dbReference>
<proteinExistence type="inferred from homology"/>
<dbReference type="RefSeq" id="WP_061473003.1">
    <property type="nucleotide sequence ID" value="NZ_BQNN01000001.1"/>
</dbReference>
<keyword evidence="4" id="KW-0326">Glycosidase</keyword>
<dbReference type="Proteomes" id="UP001156218">
    <property type="component" value="Chromosome"/>
</dbReference>
<dbReference type="PANTHER" id="PTHR43301">
    <property type="entry name" value="ARABINAN ENDO-1,5-ALPHA-L-ARABINOSIDASE"/>
    <property type="match status" value="1"/>
</dbReference>
<evidence type="ECO:0000313" key="8">
    <source>
        <dbReference type="EMBL" id="UYU65115.1"/>
    </source>
</evidence>
<name>A0ABD7TZE3_BACT4</name>
<evidence type="ECO:0000256" key="6">
    <source>
        <dbReference type="PIRSR" id="PIRSR606710-2"/>
    </source>
</evidence>
<feature type="active site" description="Proton donor" evidence="5">
    <location>
        <position position="496"/>
    </location>
</feature>
<dbReference type="PANTHER" id="PTHR43301:SF3">
    <property type="entry name" value="ARABINAN ENDO-1,5-ALPHA-L-ARABINOSIDASE A-RELATED"/>
    <property type="match status" value="1"/>
</dbReference>
<dbReference type="GO" id="GO:0004553">
    <property type="term" value="F:hydrolase activity, hydrolyzing O-glycosyl compounds"/>
    <property type="evidence" value="ECO:0007669"/>
    <property type="project" value="UniProtKB-ARBA"/>
</dbReference>
<feature type="domain" description="BT-3987-like N-terminal" evidence="7">
    <location>
        <begin position="58"/>
        <end position="166"/>
    </location>
</feature>
<dbReference type="InterPro" id="IPR050727">
    <property type="entry name" value="GH43_arabinanases"/>
</dbReference>
<dbReference type="Gene3D" id="2.115.10.20">
    <property type="entry name" value="Glycosyl hydrolase domain, family 43"/>
    <property type="match status" value="1"/>
</dbReference>
<evidence type="ECO:0000313" key="9">
    <source>
        <dbReference type="Proteomes" id="UP001156218"/>
    </source>
</evidence>
<feature type="site" description="Important for catalytic activity, responsible for pKa modulation of the active site Glu and correct orientation of both the proton donor and substrate" evidence="6">
    <location>
        <position position="444"/>
    </location>
</feature>
<dbReference type="Pfam" id="PF04616">
    <property type="entry name" value="Glyco_hydro_43"/>
    <property type="match status" value="1"/>
</dbReference>
<dbReference type="InterPro" id="IPR006710">
    <property type="entry name" value="Glyco_hydro_43"/>
</dbReference>
<evidence type="ECO:0000256" key="5">
    <source>
        <dbReference type="PIRSR" id="PIRSR606710-1"/>
    </source>
</evidence>
<dbReference type="Gene3D" id="2.60.40.1740">
    <property type="entry name" value="hypothetical protein (bacova_03559)"/>
    <property type="match status" value="2"/>
</dbReference>
<protein>
    <submittedName>
        <fullName evidence="8">Family 43 glycosylhydrolase</fullName>
    </submittedName>
</protein>
<keyword evidence="3" id="KW-0378">Hydrolase</keyword>
<dbReference type="InterPro" id="IPR013728">
    <property type="entry name" value="BT_3987-like_N"/>
</dbReference>
<evidence type="ECO:0000256" key="1">
    <source>
        <dbReference type="ARBA" id="ARBA00004834"/>
    </source>
</evidence>
<sequence length="632" mass="70359">MNNKSIEKTSITRRTHRFIYMLTGILLLLSCGSDNNNPTEDPGNTTNYYLQLQPNGLNAIRVSCTEENFVFPFQIKVIGNGTNKGFKAQINPWSEDELKAYNNKEKTSYVLLPSSLYSLTSTEQVFKEGVSVMDVEVSFNPSKVFAEFREKGAEYVIALKLSSDKIQVRDSQSEILLGISYDYPTASFATSFVEVSVNKDVIPVSIAASLDYTIDGIPTANPWDFVCGFVLPSNAEELVAEYNKVYKTSYQLLPASNYDLGEGVSFKAGETQANGEITIKREGMAVVDYLLPLQLGECSNNGVICQEEICYLKVGRTYTNPIISDKSVPDPTVIRANDGYFYLYATQTSTYWMPIYRSKDLVNWEYQKTAFTQATKPSLSGGGAFWAPEMTYINGKYVLYFSWAKMNGADVSYTAVAVSDSPLGPFPNSKALITNEEFGSNVIDQFYYEENGKKYMFFGSFKGIYVTELTDDGLSVKRDVDGKPVLKKQVCGNAFEGTNIYKKNGYYYLFASIGNCCNGINSSYKVVVGRSKDLLGPYVDKKGKGMLDNSWELVLEGDGQKWIGPGHNSIIIQDDEGTDWMIYHSYMKDANGGVGGRLGMLDRVLWTNDGWPYIKNCVPSNSGLIPVFNSNN</sequence>
<dbReference type="Pfam" id="PF08522">
    <property type="entry name" value="BT_3987-like_N"/>
    <property type="match status" value="2"/>
</dbReference>
<dbReference type="EMBL" id="CP083680">
    <property type="protein sequence ID" value="UYU65115.1"/>
    <property type="molecule type" value="Genomic_DNA"/>
</dbReference>
<dbReference type="AlphaFoldDB" id="A0ABD7TZE3"/>
<evidence type="ECO:0000256" key="2">
    <source>
        <dbReference type="ARBA" id="ARBA00009865"/>
    </source>
</evidence>
<feature type="active site" description="Proton acceptor" evidence="5">
    <location>
        <position position="330"/>
    </location>
</feature>
<evidence type="ECO:0000259" key="7">
    <source>
        <dbReference type="Pfam" id="PF08522"/>
    </source>
</evidence>
<dbReference type="InterPro" id="IPR023296">
    <property type="entry name" value="Glyco_hydro_beta-prop_sf"/>
</dbReference>
<gene>
    <name evidence="8" type="ORF">KQP68_16195</name>
</gene>
<dbReference type="CDD" id="cd18616">
    <property type="entry name" value="GH43_ABN-like"/>
    <property type="match status" value="1"/>
</dbReference>
<comment type="pathway">
    <text evidence="1">Glycan metabolism; L-arabinan degradation.</text>
</comment>
<accession>A0ABD7TZE3</accession>
<dbReference type="SUPFAM" id="SSF75005">
    <property type="entry name" value="Arabinanase/levansucrase/invertase"/>
    <property type="match status" value="1"/>
</dbReference>
<reference evidence="8 9" key="1">
    <citation type="submission" date="2021-06" db="EMBL/GenBank/DDBJ databases">
        <title>Interrogation of the integrated mobile genetic elements in gut-associated Bacteroides with a consensus prediction approach.</title>
        <authorList>
            <person name="Campbell D.E."/>
            <person name="Leigh J.R."/>
            <person name="Kim T."/>
            <person name="England W."/>
            <person name="Whitaker R.J."/>
            <person name="Degnan P.H."/>
        </authorList>
    </citation>
    <scope>NUCLEOTIDE SEQUENCE [LARGE SCALE GENOMIC DNA]</scope>
    <source>
        <strain evidence="8 9">WAL8669</strain>
    </source>
</reference>